<sequence>MATVSKVLNGHRDVAASTRARVIRAIDSVGYRNPAARAHAAQMPQVLVLTDGILTVYTATLLHGMVAAGRSQGADVVVRFGIGPHTDDDAPEKSLPLGCIGIVAITYGMRSIGLLEAQANLPVVVIDPSEVQPADWMTIGGTNWAGAKAATEHLIGLGHRRIGWVGGPPESEASTDRLHGYRAALQSAGIPLDDSIETNGDFSVEFGRSAAPPLLGLENRPTALVAANDEIAIGVIEAARSLGLRIPEDLSVTGYDGIPQASWTTPRLTTVFQPLADMGRMAVRMIVESARGNPPESRHIQLVTRLLVNESTAPPSRAMSSATALGYRSTMDGVALSAPAGHSS</sequence>
<evidence type="ECO:0000256" key="2">
    <source>
        <dbReference type="ARBA" id="ARBA00023125"/>
    </source>
</evidence>
<dbReference type="Proteomes" id="UP000321484">
    <property type="component" value="Unassembled WGS sequence"/>
</dbReference>
<keyword evidence="3" id="KW-0804">Transcription</keyword>
<proteinExistence type="predicted"/>
<dbReference type="InterPro" id="IPR046335">
    <property type="entry name" value="LacI/GalR-like_sensor"/>
</dbReference>
<name>A0A511Z2B8_9CELL</name>
<evidence type="ECO:0000313" key="5">
    <source>
        <dbReference type="EMBL" id="GEN81601.1"/>
    </source>
</evidence>
<keyword evidence="1" id="KW-0805">Transcription regulation</keyword>
<dbReference type="InterPro" id="IPR028082">
    <property type="entry name" value="Peripla_BP_I"/>
</dbReference>
<feature type="domain" description="HTH lacI-type" evidence="4">
    <location>
        <begin position="1"/>
        <end position="41"/>
    </location>
</feature>
<dbReference type="SUPFAM" id="SSF47413">
    <property type="entry name" value="lambda repressor-like DNA-binding domains"/>
    <property type="match status" value="1"/>
</dbReference>
<dbReference type="SUPFAM" id="SSF53822">
    <property type="entry name" value="Periplasmic binding protein-like I"/>
    <property type="match status" value="1"/>
</dbReference>
<accession>A0A511Z2B8</accession>
<evidence type="ECO:0000256" key="1">
    <source>
        <dbReference type="ARBA" id="ARBA00023015"/>
    </source>
</evidence>
<dbReference type="InterPro" id="IPR000843">
    <property type="entry name" value="HTH_LacI"/>
</dbReference>
<dbReference type="Gene3D" id="1.10.260.40">
    <property type="entry name" value="lambda repressor-like DNA-binding domains"/>
    <property type="match status" value="1"/>
</dbReference>
<dbReference type="EMBL" id="BJYK01000014">
    <property type="protein sequence ID" value="GEN81601.1"/>
    <property type="molecule type" value="Genomic_DNA"/>
</dbReference>
<dbReference type="AlphaFoldDB" id="A0A511Z2B8"/>
<dbReference type="GO" id="GO:0000976">
    <property type="term" value="F:transcription cis-regulatory region binding"/>
    <property type="evidence" value="ECO:0007669"/>
    <property type="project" value="TreeGrafter"/>
</dbReference>
<dbReference type="InterPro" id="IPR010982">
    <property type="entry name" value="Lambda_DNA-bd_dom_sf"/>
</dbReference>
<evidence type="ECO:0000313" key="6">
    <source>
        <dbReference type="Proteomes" id="UP000321484"/>
    </source>
</evidence>
<evidence type="ECO:0000259" key="4">
    <source>
        <dbReference type="PROSITE" id="PS50932"/>
    </source>
</evidence>
<gene>
    <name evidence="5" type="ORF">AFE02nite_33350</name>
</gene>
<evidence type="ECO:0000256" key="3">
    <source>
        <dbReference type="ARBA" id="ARBA00023163"/>
    </source>
</evidence>
<comment type="caution">
    <text evidence="5">The sequence shown here is derived from an EMBL/GenBank/DDBJ whole genome shotgun (WGS) entry which is preliminary data.</text>
</comment>
<protein>
    <submittedName>
        <fullName evidence="5">Transcriptional regulator</fullName>
    </submittedName>
</protein>
<dbReference type="SMART" id="SM00354">
    <property type="entry name" value="HTH_LACI"/>
    <property type="match status" value="1"/>
</dbReference>
<keyword evidence="2" id="KW-0238">DNA-binding</keyword>
<dbReference type="Pfam" id="PF00356">
    <property type="entry name" value="LacI"/>
    <property type="match status" value="1"/>
</dbReference>
<dbReference type="PANTHER" id="PTHR30146">
    <property type="entry name" value="LACI-RELATED TRANSCRIPTIONAL REPRESSOR"/>
    <property type="match status" value="1"/>
</dbReference>
<keyword evidence="6" id="KW-1185">Reference proteome</keyword>
<dbReference type="PANTHER" id="PTHR30146:SF153">
    <property type="entry name" value="LACTOSE OPERON REPRESSOR"/>
    <property type="match status" value="1"/>
</dbReference>
<dbReference type="PROSITE" id="PS50932">
    <property type="entry name" value="HTH_LACI_2"/>
    <property type="match status" value="1"/>
</dbReference>
<dbReference type="Pfam" id="PF13377">
    <property type="entry name" value="Peripla_BP_3"/>
    <property type="match status" value="1"/>
</dbReference>
<organism evidence="5 6">
    <name type="scientific">Actinotalea fermentans</name>
    <dbReference type="NCBI Taxonomy" id="43671"/>
    <lineage>
        <taxon>Bacteria</taxon>
        <taxon>Bacillati</taxon>
        <taxon>Actinomycetota</taxon>
        <taxon>Actinomycetes</taxon>
        <taxon>Micrococcales</taxon>
        <taxon>Cellulomonadaceae</taxon>
        <taxon>Actinotalea</taxon>
    </lineage>
</organism>
<reference evidence="5 6" key="1">
    <citation type="submission" date="2019-07" db="EMBL/GenBank/DDBJ databases">
        <title>Whole genome shotgun sequence of Actinotalea fermentans NBRC 105374.</title>
        <authorList>
            <person name="Hosoyama A."/>
            <person name="Uohara A."/>
            <person name="Ohji S."/>
            <person name="Ichikawa N."/>
        </authorList>
    </citation>
    <scope>NUCLEOTIDE SEQUENCE [LARGE SCALE GENOMIC DNA]</scope>
    <source>
        <strain evidence="5 6">NBRC 105374</strain>
    </source>
</reference>
<dbReference type="CDD" id="cd01392">
    <property type="entry name" value="HTH_LacI"/>
    <property type="match status" value="1"/>
</dbReference>
<dbReference type="GO" id="GO:0003700">
    <property type="term" value="F:DNA-binding transcription factor activity"/>
    <property type="evidence" value="ECO:0007669"/>
    <property type="project" value="TreeGrafter"/>
</dbReference>
<dbReference type="Gene3D" id="3.40.50.2300">
    <property type="match status" value="2"/>
</dbReference>